<keyword evidence="6" id="KW-1185">Reference proteome</keyword>
<evidence type="ECO:0000256" key="2">
    <source>
        <dbReference type="PROSITE-ProRule" id="PRU00335"/>
    </source>
</evidence>
<dbReference type="InterPro" id="IPR001647">
    <property type="entry name" value="HTH_TetR"/>
</dbReference>
<gene>
    <name evidence="5" type="ORF">M6B22_20185</name>
</gene>
<dbReference type="PANTHER" id="PTHR30055:SF235">
    <property type="entry name" value="TRANSCRIPTIONAL REGULATORY PROTEIN"/>
    <property type="match status" value="1"/>
</dbReference>
<dbReference type="SUPFAM" id="SSF46689">
    <property type="entry name" value="Homeodomain-like"/>
    <property type="match status" value="1"/>
</dbReference>
<organism evidence="5 6">
    <name type="scientific">Jatrophihabitans cynanchi</name>
    <dbReference type="NCBI Taxonomy" id="2944128"/>
    <lineage>
        <taxon>Bacteria</taxon>
        <taxon>Bacillati</taxon>
        <taxon>Actinomycetota</taxon>
        <taxon>Actinomycetes</taxon>
        <taxon>Jatrophihabitantales</taxon>
        <taxon>Jatrophihabitantaceae</taxon>
        <taxon>Jatrophihabitans</taxon>
    </lineage>
</organism>
<dbReference type="InterPro" id="IPR009057">
    <property type="entry name" value="Homeodomain-like_sf"/>
</dbReference>
<feature type="DNA-binding region" description="H-T-H motif" evidence="2">
    <location>
        <begin position="37"/>
        <end position="56"/>
    </location>
</feature>
<evidence type="ECO:0000313" key="6">
    <source>
        <dbReference type="Proteomes" id="UP001164693"/>
    </source>
</evidence>
<evidence type="ECO:0000313" key="5">
    <source>
        <dbReference type="EMBL" id="WAX56821.1"/>
    </source>
</evidence>
<sequence length="224" mass="23937">MNSAPGRGRRAGSPDTRAAVLEAARRRFLADGYQGVSMRSIATEAGVDAALISYFFGSKRGLFAAVMALDANPADVLARALPGELNSLPERVLHALLSTWDDPERSASMRALITAASGDAGVARVLREVVQTEMAGRIAERIGGPDASRRAALSTVVFVGLIFDRYVLRLEPIASMHPDELVARLAPVLRAALRPPLPPQPARSPRSPRPPRPPGPSRPSRPSR</sequence>
<dbReference type="InterPro" id="IPR036271">
    <property type="entry name" value="Tet_transcr_reg_TetR-rel_C_sf"/>
</dbReference>
<dbReference type="Pfam" id="PF17920">
    <property type="entry name" value="TetR_C_16"/>
    <property type="match status" value="1"/>
</dbReference>
<feature type="compositionally biased region" description="Pro residues" evidence="3">
    <location>
        <begin position="195"/>
        <end position="224"/>
    </location>
</feature>
<evidence type="ECO:0000256" key="3">
    <source>
        <dbReference type="SAM" id="MobiDB-lite"/>
    </source>
</evidence>
<accession>A0ABY7K0H9</accession>
<name>A0ABY7K0H9_9ACTN</name>
<proteinExistence type="predicted"/>
<feature type="domain" description="HTH tetR-type" evidence="4">
    <location>
        <begin position="14"/>
        <end position="74"/>
    </location>
</feature>
<reference evidence="5" key="1">
    <citation type="submission" date="2022-05" db="EMBL/GenBank/DDBJ databases">
        <title>Jatrophihabitans sp. SB3-54 whole genome sequence.</title>
        <authorList>
            <person name="Suh M.K."/>
            <person name="Eom M.K."/>
            <person name="Kim J.S."/>
            <person name="Kim H.S."/>
            <person name="Do H.E."/>
            <person name="Shin Y.K."/>
            <person name="Lee J.-S."/>
        </authorList>
    </citation>
    <scope>NUCLEOTIDE SEQUENCE</scope>
    <source>
        <strain evidence="5">SB3-54</strain>
    </source>
</reference>
<evidence type="ECO:0000256" key="1">
    <source>
        <dbReference type="ARBA" id="ARBA00023125"/>
    </source>
</evidence>
<dbReference type="PANTHER" id="PTHR30055">
    <property type="entry name" value="HTH-TYPE TRANSCRIPTIONAL REGULATOR RUTR"/>
    <property type="match status" value="1"/>
</dbReference>
<feature type="region of interest" description="Disordered" evidence="3">
    <location>
        <begin position="194"/>
        <end position="224"/>
    </location>
</feature>
<keyword evidence="1 2" id="KW-0238">DNA-binding</keyword>
<dbReference type="Gene3D" id="1.10.357.10">
    <property type="entry name" value="Tetracycline Repressor, domain 2"/>
    <property type="match status" value="1"/>
</dbReference>
<dbReference type="Proteomes" id="UP001164693">
    <property type="component" value="Chromosome"/>
</dbReference>
<dbReference type="Pfam" id="PF00440">
    <property type="entry name" value="TetR_N"/>
    <property type="match status" value="1"/>
</dbReference>
<dbReference type="Gene3D" id="1.10.10.60">
    <property type="entry name" value="Homeodomain-like"/>
    <property type="match status" value="1"/>
</dbReference>
<dbReference type="PROSITE" id="PS50977">
    <property type="entry name" value="HTH_TETR_2"/>
    <property type="match status" value="1"/>
</dbReference>
<dbReference type="SUPFAM" id="SSF48498">
    <property type="entry name" value="Tetracyclin repressor-like, C-terminal domain"/>
    <property type="match status" value="1"/>
</dbReference>
<dbReference type="PRINTS" id="PR00455">
    <property type="entry name" value="HTHTETR"/>
</dbReference>
<dbReference type="InterPro" id="IPR050109">
    <property type="entry name" value="HTH-type_TetR-like_transc_reg"/>
</dbReference>
<dbReference type="InterPro" id="IPR041678">
    <property type="entry name" value="TetR_C_16"/>
</dbReference>
<protein>
    <submittedName>
        <fullName evidence="5">TetR family transcriptional regulator</fullName>
    </submittedName>
</protein>
<dbReference type="EMBL" id="CP097463">
    <property type="protein sequence ID" value="WAX56821.1"/>
    <property type="molecule type" value="Genomic_DNA"/>
</dbReference>
<dbReference type="RefSeq" id="WP_269443356.1">
    <property type="nucleotide sequence ID" value="NZ_CP097463.1"/>
</dbReference>
<evidence type="ECO:0000259" key="4">
    <source>
        <dbReference type="PROSITE" id="PS50977"/>
    </source>
</evidence>